<accession>A0A554W3R1</accession>
<dbReference type="OrthoDB" id="9769565at2"/>
<dbReference type="NCBIfam" id="TIGR01988">
    <property type="entry name" value="Ubi-OHases"/>
    <property type="match status" value="1"/>
</dbReference>
<dbReference type="PROSITE" id="PS01304">
    <property type="entry name" value="UBIH"/>
    <property type="match status" value="1"/>
</dbReference>
<comment type="pathway">
    <text evidence="2">Cofactor biosynthesis; ubiquinone biosynthesis.</text>
</comment>
<comment type="similarity">
    <text evidence="3">Belongs to the UbiH/COQ6 family.</text>
</comment>
<evidence type="ECO:0000313" key="10">
    <source>
        <dbReference type="Proteomes" id="UP000315736"/>
    </source>
</evidence>
<evidence type="ECO:0000256" key="6">
    <source>
        <dbReference type="ARBA" id="ARBA00023002"/>
    </source>
</evidence>
<dbReference type="UniPathway" id="UPA00232"/>
<dbReference type="InterPro" id="IPR018168">
    <property type="entry name" value="Ubi_Hdrlase_CS"/>
</dbReference>
<dbReference type="EMBL" id="VJNB01000021">
    <property type="protein sequence ID" value="TSE18199.1"/>
    <property type="molecule type" value="Genomic_DNA"/>
</dbReference>
<gene>
    <name evidence="9" type="primary">ubiI</name>
    <name evidence="9" type="ORF">Talka_02306</name>
</gene>
<organism evidence="9 10">
    <name type="scientific">Tepidimonas alkaliphilus</name>
    <dbReference type="NCBI Taxonomy" id="2588942"/>
    <lineage>
        <taxon>Bacteria</taxon>
        <taxon>Pseudomonadati</taxon>
        <taxon>Pseudomonadota</taxon>
        <taxon>Betaproteobacteria</taxon>
        <taxon>Burkholderiales</taxon>
        <taxon>Tepidimonas</taxon>
    </lineage>
</organism>
<evidence type="ECO:0000256" key="1">
    <source>
        <dbReference type="ARBA" id="ARBA00001974"/>
    </source>
</evidence>
<evidence type="ECO:0000313" key="9">
    <source>
        <dbReference type="EMBL" id="TSE18199.1"/>
    </source>
</evidence>
<evidence type="ECO:0000256" key="4">
    <source>
        <dbReference type="ARBA" id="ARBA00022630"/>
    </source>
</evidence>
<dbReference type="SUPFAM" id="SSF51905">
    <property type="entry name" value="FAD/NAD(P)-binding domain"/>
    <property type="match status" value="1"/>
</dbReference>
<comment type="cofactor">
    <cofactor evidence="1">
        <name>FAD</name>
        <dbReference type="ChEBI" id="CHEBI:57692"/>
    </cofactor>
</comment>
<evidence type="ECO:0000256" key="7">
    <source>
        <dbReference type="ARBA" id="ARBA00023033"/>
    </source>
</evidence>
<dbReference type="PANTHER" id="PTHR43876:SF7">
    <property type="entry name" value="UBIQUINONE BIOSYNTHESIS MONOOXYGENASE COQ6, MITOCHONDRIAL"/>
    <property type="match status" value="1"/>
</dbReference>
<keyword evidence="6 9" id="KW-0560">Oxidoreductase</keyword>
<keyword evidence="10" id="KW-1185">Reference proteome</keyword>
<reference evidence="9 10" key="1">
    <citation type="submission" date="2019-07" db="EMBL/GenBank/DDBJ databases">
        <title>Tepidimonas alkaliphilus YIM 72238 draft genome.</title>
        <authorList>
            <person name="Da Costa M.S."/>
            <person name="Froufe H.J.C."/>
            <person name="Egas C."/>
            <person name="Albuquerque L."/>
        </authorList>
    </citation>
    <scope>NUCLEOTIDE SEQUENCE [LARGE SCALE GENOMIC DNA]</scope>
    <source>
        <strain evidence="9 10">YIM 72238</strain>
    </source>
</reference>
<dbReference type="InterPro" id="IPR010971">
    <property type="entry name" value="UbiH/COQ6"/>
</dbReference>
<dbReference type="GO" id="GO:0016705">
    <property type="term" value="F:oxidoreductase activity, acting on paired donors, with incorporation or reduction of molecular oxygen"/>
    <property type="evidence" value="ECO:0007669"/>
    <property type="project" value="InterPro"/>
</dbReference>
<dbReference type="GO" id="GO:0004497">
    <property type="term" value="F:monooxygenase activity"/>
    <property type="evidence" value="ECO:0007669"/>
    <property type="project" value="UniProtKB-KW"/>
</dbReference>
<evidence type="ECO:0000256" key="2">
    <source>
        <dbReference type="ARBA" id="ARBA00004749"/>
    </source>
</evidence>
<dbReference type="AlphaFoldDB" id="A0A554W3R1"/>
<comment type="caution">
    <text evidence="9">The sequence shown here is derived from an EMBL/GenBank/DDBJ whole genome shotgun (WGS) entry which is preliminary data.</text>
</comment>
<dbReference type="GO" id="GO:0006744">
    <property type="term" value="P:ubiquinone biosynthetic process"/>
    <property type="evidence" value="ECO:0007669"/>
    <property type="project" value="UniProtKB-UniPathway"/>
</dbReference>
<dbReference type="InterPro" id="IPR002938">
    <property type="entry name" value="FAD-bd"/>
</dbReference>
<sequence length="385" mass="41392">MSAAQWDVTVLGGGVVGRCLALLLARQRLRVALVERCATATGAAEVDVRAYALNAASRALLREAQAWPADRHATPVRAMWVADTDHDVAGSPQPVATLRFDAPAPQEPLAWIVDVAALEQALEAAVERTRGIERLHGEADTAPRAALTVVCEGRHSSTRAAAGIAWEAVPYPHTALAARLRCARPHGAVARQWFHGEEIIALLPLDGVDGDRVALVWSVPRARAERLLKLAPEAFAAELQAACGAALGDMALESAVAGWPLQRALARPWVRPGLALAGDAAHAMHPLAGQGLNTGLGDVAELVRVLREREYWRPLGDLRLLRRYERARAAPVAAMLAATDALHGLFADPNARVTALRRWGLRAVDRLEPLKRWFIQQASGQLATL</sequence>
<dbReference type="Gene3D" id="3.50.50.60">
    <property type="entry name" value="FAD/NAD(P)-binding domain"/>
    <property type="match status" value="2"/>
</dbReference>
<dbReference type="RefSeq" id="WP_143891491.1">
    <property type="nucleotide sequence ID" value="NZ_VJNB01000021.1"/>
</dbReference>
<keyword evidence="5" id="KW-0274">FAD</keyword>
<feature type="domain" description="FAD-binding" evidence="8">
    <location>
        <begin position="142"/>
        <end position="337"/>
    </location>
</feature>
<dbReference type="PRINTS" id="PR00420">
    <property type="entry name" value="RNGMNOXGNASE"/>
</dbReference>
<proteinExistence type="inferred from homology"/>
<dbReference type="Proteomes" id="UP000315736">
    <property type="component" value="Unassembled WGS sequence"/>
</dbReference>
<protein>
    <submittedName>
        <fullName evidence="9">2-octaprenylphenol hydroxylase</fullName>
        <ecNumber evidence="9">1.14.13.-</ecNumber>
    </submittedName>
</protein>
<keyword evidence="7" id="KW-0503">Monooxygenase</keyword>
<evidence type="ECO:0000259" key="8">
    <source>
        <dbReference type="Pfam" id="PF01494"/>
    </source>
</evidence>
<name>A0A554W3R1_9BURK</name>
<keyword evidence="4" id="KW-0285">Flavoprotein</keyword>
<evidence type="ECO:0000256" key="5">
    <source>
        <dbReference type="ARBA" id="ARBA00022827"/>
    </source>
</evidence>
<dbReference type="GO" id="GO:0071949">
    <property type="term" value="F:FAD binding"/>
    <property type="evidence" value="ECO:0007669"/>
    <property type="project" value="InterPro"/>
</dbReference>
<evidence type="ECO:0000256" key="3">
    <source>
        <dbReference type="ARBA" id="ARBA00005349"/>
    </source>
</evidence>
<dbReference type="EC" id="1.14.13.-" evidence="9"/>
<dbReference type="Pfam" id="PF01494">
    <property type="entry name" value="FAD_binding_3"/>
    <property type="match status" value="1"/>
</dbReference>
<dbReference type="PANTHER" id="PTHR43876">
    <property type="entry name" value="UBIQUINONE BIOSYNTHESIS MONOOXYGENASE COQ6, MITOCHONDRIAL"/>
    <property type="match status" value="1"/>
</dbReference>
<dbReference type="InterPro" id="IPR051205">
    <property type="entry name" value="UbiH/COQ6_monooxygenase"/>
</dbReference>
<dbReference type="InterPro" id="IPR036188">
    <property type="entry name" value="FAD/NAD-bd_sf"/>
</dbReference>